<keyword evidence="10" id="KW-1185">Reference proteome</keyword>
<dbReference type="InterPro" id="IPR002481">
    <property type="entry name" value="FUR"/>
</dbReference>
<feature type="binding site" evidence="7">
    <location>
        <position position="123"/>
    </location>
    <ligand>
        <name>Zn(2+)</name>
        <dbReference type="ChEBI" id="CHEBI:29105"/>
    </ligand>
</feature>
<dbReference type="RefSeq" id="WP_166275466.1">
    <property type="nucleotide sequence ID" value="NZ_JTHE03000079.1"/>
</dbReference>
<evidence type="ECO:0000313" key="9">
    <source>
        <dbReference type="EMBL" id="MCM1983852.1"/>
    </source>
</evidence>
<gene>
    <name evidence="9" type="ORF">QQ91_0013605</name>
</gene>
<dbReference type="SUPFAM" id="SSF46785">
    <property type="entry name" value="Winged helix' DNA-binding domain"/>
    <property type="match status" value="1"/>
</dbReference>
<accession>A0ABD4T571</accession>
<comment type="cofactor">
    <cofactor evidence="8">
        <name>Mn(2+)</name>
        <dbReference type="ChEBI" id="CHEBI:29035"/>
    </cofactor>
    <cofactor evidence="8">
        <name>Fe(2+)</name>
        <dbReference type="ChEBI" id="CHEBI:29033"/>
    </cofactor>
    <text evidence="8">Binds 1 Mn(2+) or Fe(2+) ion per subunit.</text>
</comment>
<feature type="binding site" evidence="7">
    <location>
        <position position="84"/>
    </location>
    <ligand>
        <name>Zn(2+)</name>
        <dbReference type="ChEBI" id="CHEBI:29105"/>
    </ligand>
</feature>
<feature type="binding site" evidence="7">
    <location>
        <position position="126"/>
    </location>
    <ligand>
        <name>Zn(2+)</name>
        <dbReference type="ChEBI" id="CHEBI:29105"/>
    </ligand>
</feature>
<dbReference type="PANTHER" id="PTHR33202">
    <property type="entry name" value="ZINC UPTAKE REGULATION PROTEIN"/>
    <property type="match status" value="1"/>
</dbReference>
<evidence type="ECO:0000256" key="5">
    <source>
        <dbReference type="ARBA" id="ARBA00023125"/>
    </source>
</evidence>
<dbReference type="InterPro" id="IPR043135">
    <property type="entry name" value="Fur_C"/>
</dbReference>
<feature type="binding site" evidence="7">
    <location>
        <position position="81"/>
    </location>
    <ligand>
        <name>Zn(2+)</name>
        <dbReference type="ChEBI" id="CHEBI:29105"/>
    </ligand>
</feature>
<feature type="binding site" evidence="8">
    <location>
        <position position="115"/>
    </location>
    <ligand>
        <name>Fe cation</name>
        <dbReference type="ChEBI" id="CHEBI:24875"/>
    </ligand>
</feature>
<keyword evidence="2" id="KW-0678">Repressor</keyword>
<dbReference type="PANTHER" id="PTHR33202:SF19">
    <property type="entry name" value="FERRIC UPTAKE REGULATION PROTEIN"/>
    <property type="match status" value="1"/>
</dbReference>
<dbReference type="CDD" id="cd07153">
    <property type="entry name" value="Fur_like"/>
    <property type="match status" value="1"/>
</dbReference>
<keyword evidence="5" id="KW-0238">DNA-binding</keyword>
<reference evidence="9 10" key="1">
    <citation type="journal article" date="2015" name="Genome Announc.">
        <title>Draft Genome Sequence of Filamentous Marine Cyanobacterium Lyngbya confervoides Strain BDU141951.</title>
        <authorList>
            <person name="Chandrababunaidu M.M."/>
            <person name="Sen D."/>
            <person name="Tripathy S."/>
        </authorList>
    </citation>
    <scope>NUCLEOTIDE SEQUENCE [LARGE SCALE GENOMIC DNA]</scope>
    <source>
        <strain evidence="9 10">BDU141951</strain>
    </source>
</reference>
<organism evidence="9 10">
    <name type="scientific">Lyngbya confervoides BDU141951</name>
    <dbReference type="NCBI Taxonomy" id="1574623"/>
    <lineage>
        <taxon>Bacteria</taxon>
        <taxon>Bacillati</taxon>
        <taxon>Cyanobacteriota</taxon>
        <taxon>Cyanophyceae</taxon>
        <taxon>Oscillatoriophycideae</taxon>
        <taxon>Oscillatoriales</taxon>
        <taxon>Microcoleaceae</taxon>
        <taxon>Lyngbya</taxon>
    </lineage>
</organism>
<evidence type="ECO:0000256" key="6">
    <source>
        <dbReference type="ARBA" id="ARBA00023163"/>
    </source>
</evidence>
<keyword evidence="3 7" id="KW-0862">Zinc</keyword>
<evidence type="ECO:0000256" key="3">
    <source>
        <dbReference type="ARBA" id="ARBA00022833"/>
    </source>
</evidence>
<dbReference type="Gene3D" id="3.30.1490.190">
    <property type="match status" value="1"/>
</dbReference>
<evidence type="ECO:0000256" key="2">
    <source>
        <dbReference type="ARBA" id="ARBA00022491"/>
    </source>
</evidence>
<protein>
    <submittedName>
        <fullName evidence="9">Transcriptional repressor</fullName>
    </submittedName>
</protein>
<proteinExistence type="inferred from homology"/>
<name>A0ABD4T571_9CYAN</name>
<evidence type="ECO:0000256" key="8">
    <source>
        <dbReference type="PIRSR" id="PIRSR602481-2"/>
    </source>
</evidence>
<sequence>MKSRRPRSQDKVLKLLKQQNSELSAQQVYMQLRGTDHPLGLATVYRALEGLKLSGTVQARLLANGETLYSLTQADRHHLTCVQCGNSIALQDEECPVHALEQQLQRSSQFQIYYHTLEFFGLCVPCQKQQNEPQPKAKMT</sequence>
<keyword evidence="4" id="KW-0805">Transcription regulation</keyword>
<comment type="caution">
    <text evidence="9">The sequence shown here is derived from an EMBL/GenBank/DDBJ whole genome shotgun (WGS) entry which is preliminary data.</text>
</comment>
<dbReference type="Proteomes" id="UP000031561">
    <property type="component" value="Unassembled WGS sequence"/>
</dbReference>
<dbReference type="Gene3D" id="1.10.10.10">
    <property type="entry name" value="Winged helix-like DNA-binding domain superfamily/Winged helix DNA-binding domain"/>
    <property type="match status" value="1"/>
</dbReference>
<dbReference type="EMBL" id="JTHE03000079">
    <property type="protein sequence ID" value="MCM1983852.1"/>
    <property type="molecule type" value="Genomic_DNA"/>
</dbReference>
<dbReference type="GO" id="GO:0003677">
    <property type="term" value="F:DNA binding"/>
    <property type="evidence" value="ECO:0007669"/>
    <property type="project" value="UniProtKB-KW"/>
</dbReference>
<evidence type="ECO:0000313" key="10">
    <source>
        <dbReference type="Proteomes" id="UP000031561"/>
    </source>
</evidence>
<keyword evidence="8" id="KW-0408">Iron</keyword>
<keyword evidence="7" id="KW-0479">Metal-binding</keyword>
<dbReference type="Pfam" id="PF01475">
    <property type="entry name" value="FUR"/>
    <property type="match status" value="1"/>
</dbReference>
<dbReference type="InterPro" id="IPR036390">
    <property type="entry name" value="WH_DNA-bd_sf"/>
</dbReference>
<evidence type="ECO:0000256" key="7">
    <source>
        <dbReference type="PIRSR" id="PIRSR602481-1"/>
    </source>
</evidence>
<dbReference type="AlphaFoldDB" id="A0ABD4T571"/>
<evidence type="ECO:0000256" key="4">
    <source>
        <dbReference type="ARBA" id="ARBA00023015"/>
    </source>
</evidence>
<evidence type="ECO:0000256" key="1">
    <source>
        <dbReference type="ARBA" id="ARBA00007957"/>
    </source>
</evidence>
<comment type="similarity">
    <text evidence="1">Belongs to the Fur family.</text>
</comment>
<keyword evidence="6" id="KW-0804">Transcription</keyword>
<comment type="cofactor">
    <cofactor evidence="7">
        <name>Zn(2+)</name>
        <dbReference type="ChEBI" id="CHEBI:29105"/>
    </cofactor>
    <text evidence="7">Binds 1 zinc ion per subunit.</text>
</comment>
<dbReference type="InterPro" id="IPR036388">
    <property type="entry name" value="WH-like_DNA-bd_sf"/>
</dbReference>